<dbReference type="Gene3D" id="3.30.730.10">
    <property type="entry name" value="AP2/ERF domain"/>
    <property type="match status" value="1"/>
</dbReference>
<accession>A0ABR2TKR0</accession>
<keyword evidence="2" id="KW-0805">Transcription regulation</keyword>
<keyword evidence="3" id="KW-0238">DNA-binding</keyword>
<sequence>MSAVISYIKILGAHSLVALSTIIETPKSLRFPKKNYYFYAMENFHRSLPLSREKEHEIMVSTLLRVISGTEPASATSVSVFLDSNNGLCNYNGSLPPTRINGCECDEEYVDGNLLPSQGVPMGPQRKRYRGARQRPWGKWAAEIRNPKLGVRVWLGTFDTAEAAARAYDRAAIQFQGDKAKLNFPLSDYTMVQEEEVNDQKKSEEHREKEKSNGEKEESSKENEDEALEIFSEEELKELMMMD</sequence>
<dbReference type="PRINTS" id="PR00367">
    <property type="entry name" value="ETHRSPELEMNT"/>
</dbReference>
<dbReference type="Pfam" id="PF00847">
    <property type="entry name" value="AP2"/>
    <property type="match status" value="1"/>
</dbReference>
<feature type="domain" description="AP2/ERF" evidence="8">
    <location>
        <begin position="128"/>
        <end position="185"/>
    </location>
</feature>
<dbReference type="EMBL" id="JBBPBN010000005">
    <property type="protein sequence ID" value="KAK9037971.1"/>
    <property type="molecule type" value="Genomic_DNA"/>
</dbReference>
<evidence type="ECO:0000256" key="2">
    <source>
        <dbReference type="ARBA" id="ARBA00023015"/>
    </source>
</evidence>
<keyword evidence="4" id="KW-0804">Transcription</keyword>
<dbReference type="PROSITE" id="PS51032">
    <property type="entry name" value="AP2_ERF"/>
    <property type="match status" value="1"/>
</dbReference>
<evidence type="ECO:0000259" key="8">
    <source>
        <dbReference type="PROSITE" id="PS51032"/>
    </source>
</evidence>
<organism evidence="9 10">
    <name type="scientific">Hibiscus sabdariffa</name>
    <name type="common">roselle</name>
    <dbReference type="NCBI Taxonomy" id="183260"/>
    <lineage>
        <taxon>Eukaryota</taxon>
        <taxon>Viridiplantae</taxon>
        <taxon>Streptophyta</taxon>
        <taxon>Embryophyta</taxon>
        <taxon>Tracheophyta</taxon>
        <taxon>Spermatophyta</taxon>
        <taxon>Magnoliopsida</taxon>
        <taxon>eudicotyledons</taxon>
        <taxon>Gunneridae</taxon>
        <taxon>Pentapetalae</taxon>
        <taxon>rosids</taxon>
        <taxon>malvids</taxon>
        <taxon>Malvales</taxon>
        <taxon>Malvaceae</taxon>
        <taxon>Malvoideae</taxon>
        <taxon>Hibiscus</taxon>
    </lineage>
</organism>
<name>A0ABR2TKR0_9ROSI</name>
<proteinExistence type="inferred from homology"/>
<comment type="similarity">
    <text evidence="6">Belongs to the AP2/ERF transcription factor family. ERF subfamily.</text>
</comment>
<dbReference type="InterPro" id="IPR016177">
    <property type="entry name" value="DNA-bd_dom_sf"/>
</dbReference>
<comment type="caution">
    <text evidence="9">The sequence shown here is derived from an EMBL/GenBank/DDBJ whole genome shotgun (WGS) entry which is preliminary data.</text>
</comment>
<feature type="compositionally biased region" description="Basic and acidic residues" evidence="7">
    <location>
        <begin position="198"/>
        <end position="222"/>
    </location>
</feature>
<evidence type="ECO:0000256" key="3">
    <source>
        <dbReference type="ARBA" id="ARBA00023125"/>
    </source>
</evidence>
<evidence type="ECO:0000256" key="4">
    <source>
        <dbReference type="ARBA" id="ARBA00023163"/>
    </source>
</evidence>
<feature type="region of interest" description="Disordered" evidence="7">
    <location>
        <begin position="194"/>
        <end position="243"/>
    </location>
</feature>
<feature type="compositionally biased region" description="Acidic residues" evidence="7">
    <location>
        <begin position="223"/>
        <end position="236"/>
    </location>
</feature>
<dbReference type="InterPro" id="IPR036955">
    <property type="entry name" value="AP2/ERF_dom_sf"/>
</dbReference>
<dbReference type="InterPro" id="IPR044808">
    <property type="entry name" value="ERF_plant"/>
</dbReference>
<dbReference type="SMART" id="SM00380">
    <property type="entry name" value="AP2"/>
    <property type="match status" value="1"/>
</dbReference>
<reference evidence="9 10" key="1">
    <citation type="journal article" date="2024" name="G3 (Bethesda)">
        <title>Genome assembly of Hibiscus sabdariffa L. provides insights into metabolisms of medicinal natural products.</title>
        <authorList>
            <person name="Kim T."/>
        </authorList>
    </citation>
    <scope>NUCLEOTIDE SEQUENCE [LARGE SCALE GENOMIC DNA]</scope>
    <source>
        <strain evidence="9">TK-2024</strain>
        <tissue evidence="9">Old leaves</tissue>
    </source>
</reference>
<evidence type="ECO:0000256" key="6">
    <source>
        <dbReference type="ARBA" id="ARBA00024343"/>
    </source>
</evidence>
<dbReference type="InterPro" id="IPR001471">
    <property type="entry name" value="AP2/ERF_dom"/>
</dbReference>
<dbReference type="Proteomes" id="UP001396334">
    <property type="component" value="Unassembled WGS sequence"/>
</dbReference>
<dbReference type="PANTHER" id="PTHR31190:SF473">
    <property type="entry name" value="OS05G0437100 PROTEIN"/>
    <property type="match status" value="1"/>
</dbReference>
<evidence type="ECO:0000256" key="5">
    <source>
        <dbReference type="ARBA" id="ARBA00023242"/>
    </source>
</evidence>
<dbReference type="PANTHER" id="PTHR31190">
    <property type="entry name" value="DNA-BINDING DOMAIN"/>
    <property type="match status" value="1"/>
</dbReference>
<comment type="subcellular location">
    <subcellularLocation>
        <location evidence="1">Nucleus</location>
    </subcellularLocation>
</comment>
<protein>
    <recommendedName>
        <fullName evidence="8">AP2/ERF domain-containing protein</fullName>
    </recommendedName>
</protein>
<keyword evidence="10" id="KW-1185">Reference proteome</keyword>
<evidence type="ECO:0000313" key="9">
    <source>
        <dbReference type="EMBL" id="KAK9037971.1"/>
    </source>
</evidence>
<keyword evidence="5" id="KW-0539">Nucleus</keyword>
<evidence type="ECO:0000313" key="10">
    <source>
        <dbReference type="Proteomes" id="UP001396334"/>
    </source>
</evidence>
<gene>
    <name evidence="9" type="ORF">V6N11_022865</name>
</gene>
<evidence type="ECO:0000256" key="1">
    <source>
        <dbReference type="ARBA" id="ARBA00004123"/>
    </source>
</evidence>
<dbReference type="CDD" id="cd00018">
    <property type="entry name" value="AP2"/>
    <property type="match status" value="1"/>
</dbReference>
<evidence type="ECO:0000256" key="7">
    <source>
        <dbReference type="SAM" id="MobiDB-lite"/>
    </source>
</evidence>
<dbReference type="SUPFAM" id="SSF54171">
    <property type="entry name" value="DNA-binding domain"/>
    <property type="match status" value="1"/>
</dbReference>